<accession>A0ABS1DVZ2</accession>
<keyword evidence="1" id="KW-0732">Signal</keyword>
<gene>
    <name evidence="2" type="ORF">CKO43_15570</name>
</gene>
<organism evidence="2 3">
    <name type="scientific">Rubrivivax gelatinosus</name>
    <name type="common">Rhodocyclus gelatinosus</name>
    <name type="synonym">Rhodopseudomonas gelatinosa</name>
    <dbReference type="NCBI Taxonomy" id="28068"/>
    <lineage>
        <taxon>Bacteria</taxon>
        <taxon>Pseudomonadati</taxon>
        <taxon>Pseudomonadota</taxon>
        <taxon>Betaproteobacteria</taxon>
        <taxon>Burkholderiales</taxon>
        <taxon>Sphaerotilaceae</taxon>
        <taxon>Rubrivivax</taxon>
    </lineage>
</organism>
<dbReference type="Proteomes" id="UP001041814">
    <property type="component" value="Unassembled WGS sequence"/>
</dbReference>
<keyword evidence="3" id="KW-1185">Reference proteome</keyword>
<reference evidence="2" key="1">
    <citation type="submission" date="2017-08" db="EMBL/GenBank/DDBJ databases">
        <authorList>
            <person name="Imhoff J.F."/>
            <person name="Rahn T."/>
            <person name="Kuenzel S."/>
            <person name="Neulinger S.C."/>
        </authorList>
    </citation>
    <scope>NUCLEOTIDE SEQUENCE</scope>
    <source>
        <strain evidence="2">IM 151</strain>
    </source>
</reference>
<dbReference type="RefSeq" id="WP_200231540.1">
    <property type="nucleotide sequence ID" value="NZ_NRRT01000073.1"/>
</dbReference>
<sequence length="108" mass="11766">MSPARRVLCAALLLPAGFACQANDSVLERLDLRVSRPERHAPRFMLVPEPAFTLPAPNTLARPALAFKDGEGPLSLPVGALRVRLSGDSSLSLRPRSHGLSVAWRKRF</sequence>
<evidence type="ECO:0000313" key="2">
    <source>
        <dbReference type="EMBL" id="MBK1714192.1"/>
    </source>
</evidence>
<reference evidence="2" key="2">
    <citation type="journal article" date="2020" name="Microorganisms">
        <title>Osmotic Adaptation and Compatible Solute Biosynthesis of Phototrophic Bacteria as Revealed from Genome Analyses.</title>
        <authorList>
            <person name="Imhoff J.F."/>
            <person name="Rahn T."/>
            <person name="Kunzel S."/>
            <person name="Keller A."/>
            <person name="Neulinger S.C."/>
        </authorList>
    </citation>
    <scope>NUCLEOTIDE SEQUENCE</scope>
    <source>
        <strain evidence="2">IM 151</strain>
    </source>
</reference>
<dbReference type="PROSITE" id="PS51257">
    <property type="entry name" value="PROKAR_LIPOPROTEIN"/>
    <property type="match status" value="1"/>
</dbReference>
<feature type="chain" id="PRO_5046149862" evidence="1">
    <location>
        <begin position="23"/>
        <end position="108"/>
    </location>
</feature>
<feature type="signal peptide" evidence="1">
    <location>
        <begin position="1"/>
        <end position="22"/>
    </location>
</feature>
<evidence type="ECO:0000313" key="3">
    <source>
        <dbReference type="Proteomes" id="UP001041814"/>
    </source>
</evidence>
<proteinExistence type="predicted"/>
<dbReference type="EMBL" id="NRRU01000058">
    <property type="protein sequence ID" value="MBK1714192.1"/>
    <property type="molecule type" value="Genomic_DNA"/>
</dbReference>
<name>A0ABS1DVZ2_RUBGE</name>
<evidence type="ECO:0000256" key="1">
    <source>
        <dbReference type="SAM" id="SignalP"/>
    </source>
</evidence>
<protein>
    <submittedName>
        <fullName evidence="2">Uncharacterized protein</fullName>
    </submittedName>
</protein>
<comment type="caution">
    <text evidence="2">The sequence shown here is derived from an EMBL/GenBank/DDBJ whole genome shotgun (WGS) entry which is preliminary data.</text>
</comment>